<feature type="domain" description="DUF7804" evidence="1">
    <location>
        <begin position="101"/>
        <end position="183"/>
    </location>
</feature>
<accession>A0AA88WL87</accession>
<gene>
    <name evidence="2" type="ORF">RJ639_044162</name>
</gene>
<evidence type="ECO:0000313" key="3">
    <source>
        <dbReference type="Proteomes" id="UP001188597"/>
    </source>
</evidence>
<dbReference type="AlphaFoldDB" id="A0AA88WL87"/>
<dbReference type="Pfam" id="PF25089">
    <property type="entry name" value="DUF7804"/>
    <property type="match status" value="1"/>
</dbReference>
<protein>
    <recommendedName>
        <fullName evidence="1">DUF7804 domain-containing protein</fullName>
    </recommendedName>
</protein>
<keyword evidence="3" id="KW-1185">Reference proteome</keyword>
<evidence type="ECO:0000259" key="1">
    <source>
        <dbReference type="Pfam" id="PF25089"/>
    </source>
</evidence>
<dbReference type="EMBL" id="JAVXUP010000587">
    <property type="protein sequence ID" value="KAK3024725.1"/>
    <property type="molecule type" value="Genomic_DNA"/>
</dbReference>
<sequence>MEALRVPLGQNGGWFTGAKSRRWSSLGKQVGKGFSPNPNYLRWQRCQKRVRAIVSGPGVDNHVDATPNASALDHLIDADRAVWSDRLTSVRRSDEREEEGVSEKLDQWVRDSVVEIVSNIQEAPFLVHIYSDGREGSSSTTRSRLVREKATADSWPLIRGRWEGGSPTPNCIILVEELNSEEVAGSLDEAELSCSDINNQLHSTTKVWGVLIQGKGVNRSACYILKTCRVQSCTHFCLVKVECFVENANTQLRKMWLQK</sequence>
<proteinExistence type="predicted"/>
<dbReference type="PANTHER" id="PTHR35127:SF1">
    <property type="entry name" value="GENOME ASSEMBLY, CHROMOSOME: A10"/>
    <property type="match status" value="1"/>
</dbReference>
<reference evidence="2" key="1">
    <citation type="submission" date="2022-12" db="EMBL/GenBank/DDBJ databases">
        <title>Draft genome assemblies for two species of Escallonia (Escalloniales).</title>
        <authorList>
            <person name="Chanderbali A."/>
            <person name="Dervinis C."/>
            <person name="Anghel I."/>
            <person name="Soltis D."/>
            <person name="Soltis P."/>
            <person name="Zapata F."/>
        </authorList>
    </citation>
    <scope>NUCLEOTIDE SEQUENCE</scope>
    <source>
        <strain evidence="2">UCBG64.0493</strain>
        <tissue evidence="2">Leaf</tissue>
    </source>
</reference>
<dbReference type="Proteomes" id="UP001188597">
    <property type="component" value="Unassembled WGS sequence"/>
</dbReference>
<dbReference type="InterPro" id="IPR056706">
    <property type="entry name" value="DUF7804"/>
</dbReference>
<organism evidence="2 3">
    <name type="scientific">Escallonia herrerae</name>
    <dbReference type="NCBI Taxonomy" id="1293975"/>
    <lineage>
        <taxon>Eukaryota</taxon>
        <taxon>Viridiplantae</taxon>
        <taxon>Streptophyta</taxon>
        <taxon>Embryophyta</taxon>
        <taxon>Tracheophyta</taxon>
        <taxon>Spermatophyta</taxon>
        <taxon>Magnoliopsida</taxon>
        <taxon>eudicotyledons</taxon>
        <taxon>Gunneridae</taxon>
        <taxon>Pentapetalae</taxon>
        <taxon>asterids</taxon>
        <taxon>campanulids</taxon>
        <taxon>Escalloniales</taxon>
        <taxon>Escalloniaceae</taxon>
        <taxon>Escallonia</taxon>
    </lineage>
</organism>
<comment type="caution">
    <text evidence="2">The sequence shown here is derived from an EMBL/GenBank/DDBJ whole genome shotgun (WGS) entry which is preliminary data.</text>
</comment>
<name>A0AA88WL87_9ASTE</name>
<dbReference type="PANTHER" id="PTHR35127">
    <property type="entry name" value="OS03G0736900 PROTEIN"/>
    <property type="match status" value="1"/>
</dbReference>
<evidence type="ECO:0000313" key="2">
    <source>
        <dbReference type="EMBL" id="KAK3024725.1"/>
    </source>
</evidence>